<dbReference type="EMBL" id="JBBNAF010000005">
    <property type="protein sequence ID" value="KAK9142714.1"/>
    <property type="molecule type" value="Genomic_DNA"/>
</dbReference>
<evidence type="ECO:0000256" key="1">
    <source>
        <dbReference type="SAM" id="MobiDB-lite"/>
    </source>
</evidence>
<comment type="caution">
    <text evidence="3">The sequence shown here is derived from an EMBL/GenBank/DDBJ whole genome shotgun (WGS) entry which is preliminary data.</text>
</comment>
<gene>
    <name evidence="3" type="ORF">Syun_012114</name>
</gene>
<feature type="transmembrane region" description="Helical" evidence="2">
    <location>
        <begin position="42"/>
        <end position="64"/>
    </location>
</feature>
<feature type="compositionally biased region" description="Polar residues" evidence="1">
    <location>
        <begin position="288"/>
        <end position="315"/>
    </location>
</feature>
<proteinExistence type="predicted"/>
<keyword evidence="2" id="KW-1133">Transmembrane helix</keyword>
<accession>A0AAP0JZN2</accession>
<reference evidence="3 4" key="1">
    <citation type="submission" date="2024-01" db="EMBL/GenBank/DDBJ databases">
        <title>Genome assemblies of Stephania.</title>
        <authorList>
            <person name="Yang L."/>
        </authorList>
    </citation>
    <scope>NUCLEOTIDE SEQUENCE [LARGE SCALE GENOMIC DNA]</scope>
    <source>
        <strain evidence="3">YNDBR</strain>
        <tissue evidence="3">Leaf</tissue>
    </source>
</reference>
<keyword evidence="2" id="KW-0812">Transmembrane</keyword>
<sequence>MSALFNTPPPKSPNPTEKTKSQRNRSPAKSVFTATFIAPNQLFIFISPNQLLIFTATFIATYIPTISCLSDRLVSVLSLLSTLVSPSLAQPIALVTPSLSGHRPPNPQPPTNLSFRSLALNSLSLVFSSLAQPVTPVSLVSLVSPSLSGHRPPNPQPQTSRPRTPLLPALTVIVWIQTHSGMDIGFGISAAAMALGLISLIAALSFIEIIHQGGAYGLLFCSNQAKLQGWYIKPHEVPVKMEFLNLIEKRTVFVYHAEECEEQMVRIMEDPTFKPIVDEIESGGPATMASNGSETEWKNSVSDSIANQKQNQGGK</sequence>
<protein>
    <submittedName>
        <fullName evidence="3">Uncharacterized protein</fullName>
    </submittedName>
</protein>
<evidence type="ECO:0000313" key="3">
    <source>
        <dbReference type="EMBL" id="KAK9142714.1"/>
    </source>
</evidence>
<feature type="transmembrane region" description="Helical" evidence="2">
    <location>
        <begin position="76"/>
        <end position="99"/>
    </location>
</feature>
<evidence type="ECO:0000313" key="4">
    <source>
        <dbReference type="Proteomes" id="UP001420932"/>
    </source>
</evidence>
<evidence type="ECO:0000256" key="2">
    <source>
        <dbReference type="SAM" id="Phobius"/>
    </source>
</evidence>
<keyword evidence="2" id="KW-0472">Membrane</keyword>
<feature type="region of interest" description="Disordered" evidence="1">
    <location>
        <begin position="1"/>
        <end position="27"/>
    </location>
</feature>
<keyword evidence="4" id="KW-1185">Reference proteome</keyword>
<dbReference type="Proteomes" id="UP001420932">
    <property type="component" value="Unassembled WGS sequence"/>
</dbReference>
<feature type="transmembrane region" description="Helical" evidence="2">
    <location>
        <begin position="188"/>
        <end position="210"/>
    </location>
</feature>
<name>A0AAP0JZN2_9MAGN</name>
<dbReference type="AlphaFoldDB" id="A0AAP0JZN2"/>
<organism evidence="3 4">
    <name type="scientific">Stephania yunnanensis</name>
    <dbReference type="NCBI Taxonomy" id="152371"/>
    <lineage>
        <taxon>Eukaryota</taxon>
        <taxon>Viridiplantae</taxon>
        <taxon>Streptophyta</taxon>
        <taxon>Embryophyta</taxon>
        <taxon>Tracheophyta</taxon>
        <taxon>Spermatophyta</taxon>
        <taxon>Magnoliopsida</taxon>
        <taxon>Ranunculales</taxon>
        <taxon>Menispermaceae</taxon>
        <taxon>Menispermoideae</taxon>
        <taxon>Cissampelideae</taxon>
        <taxon>Stephania</taxon>
    </lineage>
</organism>
<feature type="region of interest" description="Disordered" evidence="1">
    <location>
        <begin position="281"/>
        <end position="315"/>
    </location>
</feature>